<dbReference type="Gene3D" id="3.40.630.10">
    <property type="entry name" value="Zn peptidases"/>
    <property type="match status" value="1"/>
</dbReference>
<dbReference type="EMBL" id="JAOSIQ010000005">
    <property type="protein sequence ID" value="MDO8064016.1"/>
    <property type="molecule type" value="Genomic_DNA"/>
</dbReference>
<gene>
    <name evidence="1" type="ORF">OC701_00815</name>
</gene>
<proteinExistence type="predicted"/>
<evidence type="ECO:0000313" key="2">
    <source>
        <dbReference type="Proteomes" id="UP001170683"/>
    </source>
</evidence>
<name>A0ABT9D517_9MOLU</name>
<accession>A0ABT9D517</accession>
<evidence type="ECO:0000313" key="1">
    <source>
        <dbReference type="EMBL" id="MDO8064016.1"/>
    </source>
</evidence>
<comment type="caution">
    <text evidence="1">The sequence shown here is derived from an EMBL/GenBank/DDBJ whole genome shotgun (WGS) entry which is preliminary data.</text>
</comment>
<protein>
    <submittedName>
        <fullName evidence="1">Uncharacterized protein</fullName>
    </submittedName>
</protein>
<reference evidence="1 2" key="1">
    <citation type="journal article" date="2023" name="Int. J. Syst. Evol. Microbiol.">
        <title>The observation of taxonomic boundaries for the 16SrII and 16SrXXV phytoplasmas using genome-based delimitation.</title>
        <authorList>
            <person name="Rodrigues Jardim B."/>
            <person name="Tran-Nguyen L.T.T."/>
            <person name="Gambley C."/>
            <person name="Al-Sadi A.M."/>
            <person name="Al-Subhi A.M."/>
            <person name="Foissac X."/>
            <person name="Salar P."/>
            <person name="Cai H."/>
            <person name="Yang J.Y."/>
            <person name="Davis R."/>
            <person name="Jones L."/>
            <person name="Rodoni B."/>
            <person name="Constable F.E."/>
        </authorList>
    </citation>
    <scope>NUCLEOTIDE SEQUENCE [LARGE SCALE GENOMIC DNA]</scope>
    <source>
        <strain evidence="1">BAWM-225</strain>
    </source>
</reference>
<dbReference type="RefSeq" id="WP_304514221.1">
    <property type="nucleotide sequence ID" value="NZ_JAOSIQ010000005.1"/>
</dbReference>
<dbReference type="Proteomes" id="UP001170683">
    <property type="component" value="Unassembled WGS sequence"/>
</dbReference>
<organism evidence="1 2">
    <name type="scientific">Candidatus Phytoplasma bonamiae</name>
    <dbReference type="NCBI Taxonomy" id="2982626"/>
    <lineage>
        <taxon>Bacteria</taxon>
        <taxon>Bacillati</taxon>
        <taxon>Mycoplasmatota</taxon>
        <taxon>Mollicutes</taxon>
        <taxon>Acholeplasmatales</taxon>
        <taxon>Acholeplasmataceae</taxon>
        <taxon>Candidatus Phytoplasma</taxon>
        <taxon>16SrII (Peanut WB group)</taxon>
    </lineage>
</organism>
<keyword evidence="2" id="KW-1185">Reference proteome</keyword>
<sequence>MSDLFIKMKELTMLNGISGQEKQITNYIRQNIISLVDKIEYDNLGRGAKEA</sequence>